<name>A0A397SD06_9GLOM</name>
<dbReference type="STRING" id="658196.A0A397SD06"/>
<sequence>MSTTTASRLPSRLPAKSGKTVNGTSTGQQQKTLSTPSKLQKTNIDVTNKSSPVRSMLPSPKSSISSSITNESKSPTKRNLIAQTAKQTSLLKRKSEDITGRNVRVAPSSDNKKSNIQSPKSITSKITPRKKATSKTQQQSRISMKNSVNSTTPTRKTESRTENIKLLAEIDELRAENKKLQAENKELRQEKGLLTVDVCQMEHRLACEESRVFELEVDVADLRKQCSLLNGKHDQLDRNRDQYQNELEIANNLIMEQAVTMSDQQSLIEELMAQLDEQERVCQDLQNVIDNFKTKHNILDELKDINFAWQLF</sequence>
<proteinExistence type="predicted"/>
<comment type="caution">
    <text evidence="2">The sequence shown here is derived from an EMBL/GenBank/DDBJ whole genome shotgun (WGS) entry which is preliminary data.</text>
</comment>
<evidence type="ECO:0000313" key="3">
    <source>
        <dbReference type="Proteomes" id="UP000265703"/>
    </source>
</evidence>
<feature type="compositionally biased region" description="Polar residues" evidence="1">
    <location>
        <begin position="114"/>
        <end position="126"/>
    </location>
</feature>
<accession>A0A397SD06</accession>
<dbReference type="OrthoDB" id="2392378at2759"/>
<evidence type="ECO:0000256" key="1">
    <source>
        <dbReference type="SAM" id="MobiDB-lite"/>
    </source>
</evidence>
<evidence type="ECO:0000313" key="2">
    <source>
        <dbReference type="EMBL" id="RIA82576.1"/>
    </source>
</evidence>
<feature type="compositionally biased region" description="Low complexity" evidence="1">
    <location>
        <begin position="59"/>
        <end position="73"/>
    </location>
</feature>
<feature type="compositionally biased region" description="Polar residues" evidence="1">
    <location>
        <begin position="134"/>
        <end position="154"/>
    </location>
</feature>
<organism evidence="2 3">
    <name type="scientific">Glomus cerebriforme</name>
    <dbReference type="NCBI Taxonomy" id="658196"/>
    <lineage>
        <taxon>Eukaryota</taxon>
        <taxon>Fungi</taxon>
        <taxon>Fungi incertae sedis</taxon>
        <taxon>Mucoromycota</taxon>
        <taxon>Glomeromycotina</taxon>
        <taxon>Glomeromycetes</taxon>
        <taxon>Glomerales</taxon>
        <taxon>Glomeraceae</taxon>
        <taxon>Glomus</taxon>
    </lineage>
</organism>
<protein>
    <submittedName>
        <fullName evidence="2">Uncharacterized protein</fullName>
    </submittedName>
</protein>
<feature type="region of interest" description="Disordered" evidence="1">
    <location>
        <begin position="1"/>
        <end position="163"/>
    </location>
</feature>
<dbReference type="EMBL" id="QKYT01000652">
    <property type="protein sequence ID" value="RIA82576.1"/>
    <property type="molecule type" value="Genomic_DNA"/>
</dbReference>
<gene>
    <name evidence="2" type="ORF">C1645_788093</name>
</gene>
<dbReference type="AlphaFoldDB" id="A0A397SD06"/>
<feature type="compositionally biased region" description="Polar residues" evidence="1">
    <location>
        <begin position="81"/>
        <end position="90"/>
    </location>
</feature>
<dbReference type="Proteomes" id="UP000265703">
    <property type="component" value="Unassembled WGS sequence"/>
</dbReference>
<keyword evidence="3" id="KW-1185">Reference proteome</keyword>
<reference evidence="2 3" key="1">
    <citation type="submission" date="2018-06" db="EMBL/GenBank/DDBJ databases">
        <title>Comparative genomics reveals the genomic features of Rhizophagus irregularis, R. cerebriforme, R. diaphanum and Gigaspora rosea, and their symbiotic lifestyle signature.</title>
        <authorList>
            <person name="Morin E."/>
            <person name="San Clemente H."/>
            <person name="Chen E.C.H."/>
            <person name="De La Providencia I."/>
            <person name="Hainaut M."/>
            <person name="Kuo A."/>
            <person name="Kohler A."/>
            <person name="Murat C."/>
            <person name="Tang N."/>
            <person name="Roy S."/>
            <person name="Loubradou J."/>
            <person name="Henrissat B."/>
            <person name="Grigoriev I.V."/>
            <person name="Corradi N."/>
            <person name="Roux C."/>
            <person name="Martin F.M."/>
        </authorList>
    </citation>
    <scope>NUCLEOTIDE SEQUENCE [LARGE SCALE GENOMIC DNA]</scope>
    <source>
        <strain evidence="2 3">DAOM 227022</strain>
    </source>
</reference>
<feature type="compositionally biased region" description="Polar residues" evidence="1">
    <location>
        <begin position="19"/>
        <end position="53"/>
    </location>
</feature>